<dbReference type="PROSITE" id="PS00409">
    <property type="entry name" value="PROKAR_NTER_METHYL"/>
    <property type="match status" value="1"/>
</dbReference>
<dbReference type="Pfam" id="PF16074">
    <property type="entry name" value="PilW"/>
    <property type="match status" value="1"/>
</dbReference>
<evidence type="ECO:0000313" key="3">
    <source>
        <dbReference type="Proteomes" id="UP001525968"/>
    </source>
</evidence>
<keyword evidence="3" id="KW-1185">Reference proteome</keyword>
<name>A0ABT2PQN6_9BURK</name>
<sequence>MSAHGSSARAVQRPSAHGVQGFTLVELMVAMAIGLLLVAALVALVVSTIANRSELDKSARQIENGRYALKVLSEDIALAGFLGTSGLYSWDRVAPVACPASVADLGYATSTLPLAVQLLTATPGCVTNVQPGTDMLLLTRVAVQPVAPASTSATEAYVQVSTCQKDTKSFTAAAGAQAADFTLMQKDCSDTHLAQVRKAIQRIYFVSSCHECGKDTIPTLKVAEYVGGTMTITPLVEGIENLQFDFGIDTDGNGSPDCYVSNPDAPAPAQIDASVCVPPATAYDWSIVAANRANVMAVRVNLLARNTETTGGWTDDRTYHLGLGAPTVGPFNDSYKRHAYSTVARLNNPSGLRELP</sequence>
<feature type="transmembrane region" description="Helical" evidence="1">
    <location>
        <begin position="27"/>
        <end position="50"/>
    </location>
</feature>
<reference evidence="2 3" key="1">
    <citation type="submission" date="2022-09" db="EMBL/GenBank/DDBJ databases">
        <title>Draft genome of isolate Be4.</title>
        <authorList>
            <person name="Sanchez-Castro I."/>
            <person name="Martinez-Rodriguez P."/>
            <person name="Descostes M."/>
            <person name="Merroun M."/>
        </authorList>
    </citation>
    <scope>NUCLEOTIDE SEQUENCE [LARGE SCALE GENOMIC DNA]</scope>
    <source>
        <strain evidence="2 3">Be4</strain>
    </source>
</reference>
<comment type="caution">
    <text evidence="2">The sequence shown here is derived from an EMBL/GenBank/DDBJ whole genome shotgun (WGS) entry which is preliminary data.</text>
</comment>
<dbReference type="Proteomes" id="UP001525968">
    <property type="component" value="Unassembled WGS sequence"/>
</dbReference>
<accession>A0ABT2PQN6</accession>
<dbReference type="NCBIfam" id="TIGR02532">
    <property type="entry name" value="IV_pilin_GFxxxE"/>
    <property type="match status" value="1"/>
</dbReference>
<protein>
    <submittedName>
        <fullName evidence="2">PilW family protein</fullName>
    </submittedName>
</protein>
<dbReference type="RefSeq" id="WP_261502030.1">
    <property type="nucleotide sequence ID" value="NZ_JAODYH010000012.1"/>
</dbReference>
<evidence type="ECO:0000313" key="2">
    <source>
        <dbReference type="EMBL" id="MCT9812786.1"/>
    </source>
</evidence>
<dbReference type="InterPro" id="IPR012902">
    <property type="entry name" value="N_methyl_site"/>
</dbReference>
<dbReference type="Pfam" id="PF07963">
    <property type="entry name" value="N_methyl"/>
    <property type="match status" value="1"/>
</dbReference>
<dbReference type="EMBL" id="JAODYH010000012">
    <property type="protein sequence ID" value="MCT9812786.1"/>
    <property type="molecule type" value="Genomic_DNA"/>
</dbReference>
<keyword evidence="1" id="KW-0812">Transmembrane</keyword>
<evidence type="ECO:0000256" key="1">
    <source>
        <dbReference type="SAM" id="Phobius"/>
    </source>
</evidence>
<gene>
    <name evidence="2" type="ORF">N0K08_19310</name>
</gene>
<dbReference type="InterPro" id="IPR032092">
    <property type="entry name" value="PilW"/>
</dbReference>
<proteinExistence type="predicted"/>
<organism evidence="2 3">
    <name type="scientific">Acidovorax bellezanensis</name>
    <dbReference type="NCBI Taxonomy" id="2976702"/>
    <lineage>
        <taxon>Bacteria</taxon>
        <taxon>Pseudomonadati</taxon>
        <taxon>Pseudomonadota</taxon>
        <taxon>Betaproteobacteria</taxon>
        <taxon>Burkholderiales</taxon>
        <taxon>Comamonadaceae</taxon>
        <taxon>Acidovorax</taxon>
    </lineage>
</organism>
<keyword evidence="1" id="KW-0472">Membrane</keyword>
<keyword evidence="1" id="KW-1133">Transmembrane helix</keyword>